<keyword evidence="5" id="KW-0408">Iron</keyword>
<dbReference type="AlphaFoldDB" id="A0A7C8FV05"/>
<keyword evidence="6" id="KW-0411">Iron-sulfur</keyword>
<dbReference type="PANTHER" id="PTHR43545">
    <property type="entry name" value="FORMATE DEHYDROGENASE, NITRATE-INDUCIBLE, IRON-SULFUR SUBUNIT"/>
    <property type="match status" value="1"/>
</dbReference>
<feature type="domain" description="4Fe-4S ferredoxin-type" evidence="8">
    <location>
        <begin position="102"/>
        <end position="132"/>
    </location>
</feature>
<evidence type="ECO:0000313" key="9">
    <source>
        <dbReference type="EMBL" id="KAB1643331.1"/>
    </source>
</evidence>
<reference evidence="9 10" key="1">
    <citation type="submission" date="2019-09" db="EMBL/GenBank/DDBJ databases">
        <title>Whole genome shotgun sequencing (WGS) of Ellagibacter isourolithinifaciens DSM 104140(T) and Adlercreutzia muris DSM 29508(T).</title>
        <authorList>
            <person name="Stoll D.A."/>
            <person name="Danylec N."/>
            <person name="Huch M."/>
        </authorList>
    </citation>
    <scope>NUCLEOTIDE SEQUENCE [LARGE SCALE GENOMIC DNA]</scope>
    <source>
        <strain evidence="9 10">DSM 29508</strain>
    </source>
</reference>
<dbReference type="Proteomes" id="UP000479639">
    <property type="component" value="Unassembled WGS sequence"/>
</dbReference>
<evidence type="ECO:0000256" key="3">
    <source>
        <dbReference type="ARBA" id="ARBA00022723"/>
    </source>
</evidence>
<comment type="subcellular location">
    <subcellularLocation>
        <location evidence="1">Cell envelope</location>
    </subcellularLocation>
</comment>
<dbReference type="Gene3D" id="3.30.70.20">
    <property type="match status" value="2"/>
</dbReference>
<accession>A0A7C8FV05</accession>
<feature type="region of interest" description="Disordered" evidence="7">
    <location>
        <begin position="463"/>
        <end position="514"/>
    </location>
</feature>
<dbReference type="InterPro" id="IPR051555">
    <property type="entry name" value="FDH_Electron_Transfer_Unit"/>
</dbReference>
<name>A0A7C8FV05_9ACTN</name>
<protein>
    <recommendedName>
        <fullName evidence="8">4Fe-4S ferredoxin-type domain-containing protein</fullName>
    </recommendedName>
</protein>
<evidence type="ECO:0000256" key="2">
    <source>
        <dbReference type="ARBA" id="ARBA00022485"/>
    </source>
</evidence>
<evidence type="ECO:0000256" key="7">
    <source>
        <dbReference type="SAM" id="MobiDB-lite"/>
    </source>
</evidence>
<feature type="compositionally biased region" description="Acidic residues" evidence="7">
    <location>
        <begin position="468"/>
        <end position="478"/>
    </location>
</feature>
<comment type="caution">
    <text evidence="9">The sequence shown here is derived from an EMBL/GenBank/DDBJ whole genome shotgun (WGS) entry which is preliminary data.</text>
</comment>
<feature type="region of interest" description="Disordered" evidence="7">
    <location>
        <begin position="355"/>
        <end position="376"/>
    </location>
</feature>
<dbReference type="SUPFAM" id="SSF54862">
    <property type="entry name" value="4Fe-4S ferredoxins"/>
    <property type="match status" value="1"/>
</dbReference>
<evidence type="ECO:0000259" key="8">
    <source>
        <dbReference type="PROSITE" id="PS51379"/>
    </source>
</evidence>
<dbReference type="GO" id="GO:0051539">
    <property type="term" value="F:4 iron, 4 sulfur cluster binding"/>
    <property type="evidence" value="ECO:0007669"/>
    <property type="project" value="UniProtKB-KW"/>
</dbReference>
<evidence type="ECO:0000313" key="10">
    <source>
        <dbReference type="Proteomes" id="UP000479639"/>
    </source>
</evidence>
<keyword evidence="10" id="KW-1185">Reference proteome</keyword>
<feature type="domain" description="4Fe-4S ferredoxin-type" evidence="8">
    <location>
        <begin position="4"/>
        <end position="34"/>
    </location>
</feature>
<keyword evidence="4" id="KW-0677">Repeat</keyword>
<dbReference type="InterPro" id="IPR017896">
    <property type="entry name" value="4Fe4S_Fe-S-bd"/>
</dbReference>
<evidence type="ECO:0000256" key="5">
    <source>
        <dbReference type="ARBA" id="ARBA00023004"/>
    </source>
</evidence>
<feature type="domain" description="4Fe-4S ferredoxin-type" evidence="8">
    <location>
        <begin position="68"/>
        <end position="101"/>
    </location>
</feature>
<dbReference type="EMBL" id="WAJS01000028">
    <property type="protein sequence ID" value="KAB1643331.1"/>
    <property type="molecule type" value="Genomic_DNA"/>
</dbReference>
<dbReference type="RefSeq" id="WP_151431320.1">
    <property type="nucleotide sequence ID" value="NZ_JANJZI010000016.1"/>
</dbReference>
<evidence type="ECO:0000256" key="1">
    <source>
        <dbReference type="ARBA" id="ARBA00004196"/>
    </source>
</evidence>
<organism evidence="9 10">
    <name type="scientific">Adlercreutzia muris</name>
    <dbReference type="NCBI Taxonomy" id="1796610"/>
    <lineage>
        <taxon>Bacteria</taxon>
        <taxon>Bacillati</taxon>
        <taxon>Actinomycetota</taxon>
        <taxon>Coriobacteriia</taxon>
        <taxon>Eggerthellales</taxon>
        <taxon>Eggerthellaceae</taxon>
        <taxon>Adlercreutzia</taxon>
    </lineage>
</organism>
<sequence length="514" mass="50975">MEDKAILFDGSRCTGCQVCVVACKERRGLSLAPEAGNEAPADAYERLADLDGASPMSVALTERVVEGAGLVWEAARRGCVRCAEAPCGQVCPTGALELSEEGRLVGPAADRCVSCGLCAMVCPTGAPRSSGGVGPVCLCDGCAAEVAVDGIPACVGACPMDALTFGPREEVLSRAQDRVAALQGRGFASASILGASEQGGHGVVQVLQHGAAGHVNEAFSTAEELPWVAGAKLAGPVSVAVLAAGGVGATVALACEANRARRERSEAVRAAADRAAGVPMWEQLGDGSIVDGPADDACGAESALDAAVRKRDALRARAAIASPAAAAAAAAAAAGEEPHFVPVSFDGSELSAGDDFGYPDDFADEGASGGGELGAAEGALGADAPLPAASALEGDTGEIPRIEDGAGDVSPLEGDTGEIPCIGGGTGEIPRVNDASDTGELYDVEDFRRLLAADIVAHHLAKKAVSPEEGDAGEGGEDAIEKASLDGEGAIEGAGPDGEGTVEGASPDGELPTS</sequence>
<keyword evidence="2" id="KW-0004">4Fe-4S</keyword>
<dbReference type="PANTHER" id="PTHR43545:SF6">
    <property type="entry name" value="FORMATE DEHYDROGENASE, NITRATE-INDUCIBLE, IRON-SULFUR SUBUNIT"/>
    <property type="match status" value="1"/>
</dbReference>
<dbReference type="Pfam" id="PF13247">
    <property type="entry name" value="Fer4_11"/>
    <property type="match status" value="1"/>
</dbReference>
<dbReference type="GO" id="GO:0046872">
    <property type="term" value="F:metal ion binding"/>
    <property type="evidence" value="ECO:0007669"/>
    <property type="project" value="UniProtKB-KW"/>
</dbReference>
<evidence type="ECO:0000256" key="6">
    <source>
        <dbReference type="ARBA" id="ARBA00023014"/>
    </source>
</evidence>
<dbReference type="PROSITE" id="PS51379">
    <property type="entry name" value="4FE4S_FER_2"/>
    <property type="match status" value="3"/>
</dbReference>
<keyword evidence="3" id="KW-0479">Metal-binding</keyword>
<feature type="region of interest" description="Disordered" evidence="7">
    <location>
        <begin position="388"/>
        <end position="414"/>
    </location>
</feature>
<evidence type="ECO:0000256" key="4">
    <source>
        <dbReference type="ARBA" id="ARBA00022737"/>
    </source>
</evidence>
<gene>
    <name evidence="9" type="ORF">F8D48_08810</name>
</gene>
<dbReference type="GO" id="GO:0030313">
    <property type="term" value="C:cell envelope"/>
    <property type="evidence" value="ECO:0007669"/>
    <property type="project" value="UniProtKB-SubCell"/>
</dbReference>
<dbReference type="InterPro" id="IPR017900">
    <property type="entry name" value="4Fe4S_Fe_S_CS"/>
</dbReference>
<proteinExistence type="predicted"/>
<dbReference type="PROSITE" id="PS00198">
    <property type="entry name" value="4FE4S_FER_1"/>
    <property type="match status" value="1"/>
</dbReference>